<keyword evidence="2" id="KW-0238">DNA-binding</keyword>
<dbReference type="Pfam" id="PF03221">
    <property type="entry name" value="HTH_Tnp_Tc5"/>
    <property type="match status" value="1"/>
</dbReference>
<dbReference type="VEuPathDB" id="VectorBase:HLOH_060551"/>
<dbReference type="PROSITE" id="PS51253">
    <property type="entry name" value="HTH_CENPB"/>
    <property type="match status" value="1"/>
</dbReference>
<name>A0A9J6G8T2_HAELO</name>
<dbReference type="InterPro" id="IPR050863">
    <property type="entry name" value="CenT-Element_Derived"/>
</dbReference>
<keyword evidence="5" id="KW-1185">Reference proteome</keyword>
<dbReference type="GO" id="GO:0005634">
    <property type="term" value="C:nucleus"/>
    <property type="evidence" value="ECO:0007669"/>
    <property type="project" value="UniProtKB-SubCell"/>
</dbReference>
<dbReference type="InterPro" id="IPR009057">
    <property type="entry name" value="Homeodomain-like_sf"/>
</dbReference>
<sequence>MAPSTVATILKDRQKISEQHRGSQLASSRKRLQIGNFQDLEAALLTWFKYAHSQDVPVSGPMLQEKARQFADALDVTGFDASAGWLHCFRKRNGIT</sequence>
<dbReference type="Gene3D" id="1.10.10.60">
    <property type="entry name" value="Homeodomain-like"/>
    <property type="match status" value="1"/>
</dbReference>
<accession>A0A9J6G8T2</accession>
<protein>
    <recommendedName>
        <fullName evidence="3">HTH CENPB-type domain-containing protein</fullName>
    </recommendedName>
</protein>
<dbReference type="SMART" id="SM00674">
    <property type="entry name" value="CENPB"/>
    <property type="match status" value="1"/>
</dbReference>
<dbReference type="InterPro" id="IPR006600">
    <property type="entry name" value="HTH_CenpB_DNA-bd_dom"/>
</dbReference>
<dbReference type="EMBL" id="JABSTR010000005">
    <property type="protein sequence ID" value="KAH9370852.1"/>
    <property type="molecule type" value="Genomic_DNA"/>
</dbReference>
<evidence type="ECO:0000313" key="5">
    <source>
        <dbReference type="Proteomes" id="UP000821853"/>
    </source>
</evidence>
<dbReference type="GO" id="GO:0003677">
    <property type="term" value="F:DNA binding"/>
    <property type="evidence" value="ECO:0007669"/>
    <property type="project" value="UniProtKB-KW"/>
</dbReference>
<evidence type="ECO:0000259" key="3">
    <source>
        <dbReference type="PROSITE" id="PS51253"/>
    </source>
</evidence>
<organism evidence="4 5">
    <name type="scientific">Haemaphysalis longicornis</name>
    <name type="common">Bush tick</name>
    <dbReference type="NCBI Taxonomy" id="44386"/>
    <lineage>
        <taxon>Eukaryota</taxon>
        <taxon>Metazoa</taxon>
        <taxon>Ecdysozoa</taxon>
        <taxon>Arthropoda</taxon>
        <taxon>Chelicerata</taxon>
        <taxon>Arachnida</taxon>
        <taxon>Acari</taxon>
        <taxon>Parasitiformes</taxon>
        <taxon>Ixodida</taxon>
        <taxon>Ixodoidea</taxon>
        <taxon>Ixodidae</taxon>
        <taxon>Haemaphysalinae</taxon>
        <taxon>Haemaphysalis</taxon>
    </lineage>
</organism>
<comment type="caution">
    <text evidence="4">The sequence shown here is derived from an EMBL/GenBank/DDBJ whole genome shotgun (WGS) entry which is preliminary data.</text>
</comment>
<feature type="domain" description="HTH CENPB-type" evidence="3">
    <location>
        <begin position="28"/>
        <end position="96"/>
    </location>
</feature>
<evidence type="ECO:0000313" key="4">
    <source>
        <dbReference type="EMBL" id="KAH9370852.1"/>
    </source>
</evidence>
<reference evidence="4 5" key="1">
    <citation type="journal article" date="2020" name="Cell">
        <title>Large-Scale Comparative Analyses of Tick Genomes Elucidate Their Genetic Diversity and Vector Capacities.</title>
        <authorList>
            <consortium name="Tick Genome and Microbiome Consortium (TIGMIC)"/>
            <person name="Jia N."/>
            <person name="Wang J."/>
            <person name="Shi W."/>
            <person name="Du L."/>
            <person name="Sun Y."/>
            <person name="Zhan W."/>
            <person name="Jiang J.F."/>
            <person name="Wang Q."/>
            <person name="Zhang B."/>
            <person name="Ji P."/>
            <person name="Bell-Sakyi L."/>
            <person name="Cui X.M."/>
            <person name="Yuan T.T."/>
            <person name="Jiang B.G."/>
            <person name="Yang W.F."/>
            <person name="Lam T.T."/>
            <person name="Chang Q.C."/>
            <person name="Ding S.J."/>
            <person name="Wang X.J."/>
            <person name="Zhu J.G."/>
            <person name="Ruan X.D."/>
            <person name="Zhao L."/>
            <person name="Wei J.T."/>
            <person name="Ye R.Z."/>
            <person name="Que T.C."/>
            <person name="Du C.H."/>
            <person name="Zhou Y.H."/>
            <person name="Cheng J.X."/>
            <person name="Dai P.F."/>
            <person name="Guo W.B."/>
            <person name="Han X.H."/>
            <person name="Huang E.J."/>
            <person name="Li L.F."/>
            <person name="Wei W."/>
            <person name="Gao Y.C."/>
            <person name="Liu J.Z."/>
            <person name="Shao H.Z."/>
            <person name="Wang X."/>
            <person name="Wang C.C."/>
            <person name="Yang T.C."/>
            <person name="Huo Q.B."/>
            <person name="Li W."/>
            <person name="Chen H.Y."/>
            <person name="Chen S.E."/>
            <person name="Zhou L.G."/>
            <person name="Ni X.B."/>
            <person name="Tian J.H."/>
            <person name="Sheng Y."/>
            <person name="Liu T."/>
            <person name="Pan Y.S."/>
            <person name="Xia L.Y."/>
            <person name="Li J."/>
            <person name="Zhao F."/>
            <person name="Cao W.C."/>
        </authorList>
    </citation>
    <scope>NUCLEOTIDE SEQUENCE [LARGE SCALE GENOMIC DNA]</scope>
    <source>
        <strain evidence="4">HaeL-2018</strain>
    </source>
</reference>
<dbReference type="PANTHER" id="PTHR19303:SF73">
    <property type="entry name" value="PROTEIN PDC2"/>
    <property type="match status" value="1"/>
</dbReference>
<evidence type="ECO:0000256" key="2">
    <source>
        <dbReference type="ARBA" id="ARBA00023125"/>
    </source>
</evidence>
<dbReference type="PANTHER" id="PTHR19303">
    <property type="entry name" value="TRANSPOSON"/>
    <property type="match status" value="1"/>
</dbReference>
<proteinExistence type="predicted"/>
<gene>
    <name evidence="4" type="ORF">HPB48_009209</name>
</gene>
<dbReference type="Proteomes" id="UP000821853">
    <property type="component" value="Chromosome 3"/>
</dbReference>
<dbReference type="OrthoDB" id="6505912at2759"/>
<dbReference type="AlphaFoldDB" id="A0A9J6G8T2"/>
<dbReference type="SUPFAM" id="SSF46689">
    <property type="entry name" value="Homeodomain-like"/>
    <property type="match status" value="1"/>
</dbReference>
<evidence type="ECO:0000256" key="1">
    <source>
        <dbReference type="ARBA" id="ARBA00004123"/>
    </source>
</evidence>
<comment type="subcellular location">
    <subcellularLocation>
        <location evidence="1">Nucleus</location>
    </subcellularLocation>
</comment>